<comment type="cofactor">
    <cofactor evidence="9">
        <name>Zn(2+)</name>
        <dbReference type="ChEBI" id="CHEBI:29105"/>
    </cofactor>
    <text evidence="9">Binds 1 zinc ion.</text>
</comment>
<protein>
    <recommendedName>
        <fullName evidence="8">oligopeptidase A</fullName>
        <ecNumber evidence="8">3.4.24.70</ecNumber>
    </recommendedName>
</protein>
<dbReference type="InterPro" id="IPR001567">
    <property type="entry name" value="Pept_M3A_M3B_dom"/>
</dbReference>
<evidence type="ECO:0000313" key="13">
    <source>
        <dbReference type="Proteomes" id="UP000789739"/>
    </source>
</evidence>
<feature type="domain" description="Oligopeptidase A N-terminal" evidence="11">
    <location>
        <begin position="83"/>
        <end position="200"/>
    </location>
</feature>
<dbReference type="FunFam" id="3.40.390.10:FF:000009">
    <property type="entry name" value="Oligopeptidase A"/>
    <property type="match status" value="1"/>
</dbReference>
<dbReference type="Gene3D" id="1.10.1370.10">
    <property type="entry name" value="Neurolysin, domain 3"/>
    <property type="match status" value="1"/>
</dbReference>
<evidence type="ECO:0000256" key="1">
    <source>
        <dbReference type="ARBA" id="ARBA00006040"/>
    </source>
</evidence>
<dbReference type="GO" id="GO:0006508">
    <property type="term" value="P:proteolysis"/>
    <property type="evidence" value="ECO:0007669"/>
    <property type="project" value="UniProtKB-KW"/>
</dbReference>
<dbReference type="OrthoDB" id="534666at2759"/>
<keyword evidence="2 9" id="KW-0645">Protease</keyword>
<sequence>MNIVNDRKSGRNTSSKSFAAATHYTSRPAQIFLPTLSASYGIMAQFKVAKTPEEMKYPLLNWDKFPNFAEIKSSPVVPAFDLLVKRVSAEFEKREDEFTPSWEGTMGLVEDLDEDVFCAYNIVSHLNGVCNSEELRQAMEVIQAKHTKLALLMSQSLKKYKALTALVSSPSFSNLNPVQQRIINKTIQGMQLAGVGLPEESPEKNRFNEIKERLSLLNLKFQNNVLDSTKAFKEIVNDRKELEGCSERILRLMAGTAKKEGLSDGDFVKGPWVVTLDQPVYVPFMMLCDNRPLREKVYRAYMTRASSGETNNAPVINEILKLRKEEAKLLGYENYAAVSLAQKMAAKPSAANALIEDLIAASSPAGKREIEELTVFARDTLGHPTPLAPWDINYIKEQYRKHVLRFSEDDIAQYFSFDKVISGLFSFVEEVLNVKVDEVDQKKEGISTWNEEVKVFKIADKNSGETLAYFYGDFYCRIEEKRSGAWMDILRARYKNPKTGEVRLPVAYLVCNQSPPSKSGPPSTMTFADVKTVFHEFGHCLQHLCTIVDFSQASGIKGIEWDFVEVASQFMENFCYEPEWIARLSAHHVSGDPMPQDMVDSLVNRRKFLAATDMLRQLHFASSDLALYSTFSPSDNGAEQKTIFDLDREIAERILVVPRMPEDKFLCGFLHIFGGGYAAGYYSYKWSEVYSADAYAAFEEAVEGLAGKERIEAIVRTGKLYRETVLSLGGGTHPAEVWKLFRGRESADIKPLLRHAGLIA</sequence>
<evidence type="ECO:0000256" key="6">
    <source>
        <dbReference type="ARBA" id="ARBA00023049"/>
    </source>
</evidence>
<dbReference type="InterPro" id="IPR045090">
    <property type="entry name" value="Pept_M3A_M3B"/>
</dbReference>
<dbReference type="GO" id="GO:0006518">
    <property type="term" value="P:peptide metabolic process"/>
    <property type="evidence" value="ECO:0007669"/>
    <property type="project" value="TreeGrafter"/>
</dbReference>
<reference evidence="12" key="1">
    <citation type="submission" date="2021-06" db="EMBL/GenBank/DDBJ databases">
        <authorList>
            <person name="Kallberg Y."/>
            <person name="Tangrot J."/>
            <person name="Rosling A."/>
        </authorList>
    </citation>
    <scope>NUCLEOTIDE SEQUENCE</scope>
    <source>
        <strain evidence="12">BR232B</strain>
    </source>
</reference>
<dbReference type="PANTHER" id="PTHR11804:SF83">
    <property type="entry name" value="LD37516P"/>
    <property type="match status" value="1"/>
</dbReference>
<dbReference type="Pfam" id="PF19310">
    <property type="entry name" value="TOP_N"/>
    <property type="match status" value="1"/>
</dbReference>
<keyword evidence="5 9" id="KW-0862">Zinc</keyword>
<gene>
    <name evidence="12" type="ORF">PBRASI_LOCUS3514</name>
</gene>
<accession>A0A9N9A753</accession>
<dbReference type="AlphaFoldDB" id="A0A9N9A753"/>
<evidence type="ECO:0000256" key="2">
    <source>
        <dbReference type="ARBA" id="ARBA00022670"/>
    </source>
</evidence>
<dbReference type="EMBL" id="CAJVPI010000320">
    <property type="protein sequence ID" value="CAG8518830.1"/>
    <property type="molecule type" value="Genomic_DNA"/>
</dbReference>
<dbReference type="InterPro" id="IPR034005">
    <property type="entry name" value="M3A_DCP"/>
</dbReference>
<evidence type="ECO:0000256" key="7">
    <source>
        <dbReference type="ARBA" id="ARBA00024603"/>
    </source>
</evidence>
<dbReference type="Proteomes" id="UP000789739">
    <property type="component" value="Unassembled WGS sequence"/>
</dbReference>
<feature type="domain" description="Peptidase M3A/M3B catalytic" evidence="10">
    <location>
        <begin position="284"/>
        <end position="755"/>
    </location>
</feature>
<keyword evidence="3 9" id="KW-0479">Metal-binding</keyword>
<comment type="catalytic activity">
    <reaction evidence="7">
        <text>Hydrolysis of oligopeptides, with broad specificity. Gly or Ala commonly occur as P1 or P1' residues, but more distant residues are also important, as is shown by the fact that Z-Gly-Pro-Gly-|-Gly-Pro-Ala is cleaved, but not Z-(Gly)(5).</text>
        <dbReference type="EC" id="3.4.24.70"/>
    </reaction>
</comment>
<comment type="caution">
    <text evidence="12">The sequence shown here is derived from an EMBL/GenBank/DDBJ whole genome shotgun (WGS) entry which is preliminary data.</text>
</comment>
<dbReference type="PANTHER" id="PTHR11804">
    <property type="entry name" value="PROTEASE M3 THIMET OLIGOPEPTIDASE-RELATED"/>
    <property type="match status" value="1"/>
</dbReference>
<evidence type="ECO:0000256" key="4">
    <source>
        <dbReference type="ARBA" id="ARBA00022801"/>
    </source>
</evidence>
<proteinExistence type="inferred from homology"/>
<dbReference type="Gene3D" id="3.40.390.10">
    <property type="entry name" value="Collagenase (Catalytic Domain)"/>
    <property type="match status" value="1"/>
</dbReference>
<evidence type="ECO:0000256" key="8">
    <source>
        <dbReference type="ARBA" id="ARBA00026100"/>
    </source>
</evidence>
<evidence type="ECO:0000259" key="10">
    <source>
        <dbReference type="Pfam" id="PF01432"/>
    </source>
</evidence>
<evidence type="ECO:0000256" key="9">
    <source>
        <dbReference type="RuleBase" id="RU003435"/>
    </source>
</evidence>
<evidence type="ECO:0000256" key="3">
    <source>
        <dbReference type="ARBA" id="ARBA00022723"/>
    </source>
</evidence>
<dbReference type="GO" id="GO:0005829">
    <property type="term" value="C:cytosol"/>
    <property type="evidence" value="ECO:0007669"/>
    <property type="project" value="UniProtKB-ARBA"/>
</dbReference>
<evidence type="ECO:0000256" key="5">
    <source>
        <dbReference type="ARBA" id="ARBA00022833"/>
    </source>
</evidence>
<dbReference type="Gene3D" id="1.10.1370.40">
    <property type="match status" value="1"/>
</dbReference>
<keyword evidence="4 9" id="KW-0378">Hydrolase</keyword>
<dbReference type="SUPFAM" id="SSF55486">
    <property type="entry name" value="Metalloproteases ('zincins'), catalytic domain"/>
    <property type="match status" value="1"/>
</dbReference>
<evidence type="ECO:0000313" key="12">
    <source>
        <dbReference type="EMBL" id="CAG8518830.1"/>
    </source>
</evidence>
<dbReference type="EC" id="3.4.24.70" evidence="8"/>
<organism evidence="12 13">
    <name type="scientific">Paraglomus brasilianum</name>
    <dbReference type="NCBI Taxonomy" id="144538"/>
    <lineage>
        <taxon>Eukaryota</taxon>
        <taxon>Fungi</taxon>
        <taxon>Fungi incertae sedis</taxon>
        <taxon>Mucoromycota</taxon>
        <taxon>Glomeromycotina</taxon>
        <taxon>Glomeromycetes</taxon>
        <taxon>Paraglomerales</taxon>
        <taxon>Paraglomeraceae</taxon>
        <taxon>Paraglomus</taxon>
    </lineage>
</organism>
<keyword evidence="13" id="KW-1185">Reference proteome</keyword>
<name>A0A9N9A753_9GLOM</name>
<dbReference type="InterPro" id="IPR024079">
    <property type="entry name" value="MetalloPept_cat_dom_sf"/>
</dbReference>
<keyword evidence="6 9" id="KW-0482">Metalloprotease</keyword>
<dbReference type="Pfam" id="PF01432">
    <property type="entry name" value="Peptidase_M3"/>
    <property type="match status" value="1"/>
</dbReference>
<dbReference type="InterPro" id="IPR045666">
    <property type="entry name" value="OpdA_N"/>
</dbReference>
<evidence type="ECO:0000259" key="11">
    <source>
        <dbReference type="Pfam" id="PF19310"/>
    </source>
</evidence>
<comment type="similarity">
    <text evidence="1 9">Belongs to the peptidase M3 family.</text>
</comment>
<dbReference type="InterPro" id="IPR024077">
    <property type="entry name" value="Neurolysin/TOP_dom2"/>
</dbReference>
<dbReference type="GO" id="GO:0004222">
    <property type="term" value="F:metalloendopeptidase activity"/>
    <property type="evidence" value="ECO:0007669"/>
    <property type="project" value="UniProtKB-EC"/>
</dbReference>
<dbReference type="CDD" id="cd06456">
    <property type="entry name" value="M3A_DCP"/>
    <property type="match status" value="1"/>
</dbReference>
<dbReference type="GO" id="GO:0046872">
    <property type="term" value="F:metal ion binding"/>
    <property type="evidence" value="ECO:0007669"/>
    <property type="project" value="UniProtKB-UniRule"/>
</dbReference>